<dbReference type="OrthoDB" id="2535391at2759"/>
<evidence type="ECO:0000313" key="3">
    <source>
        <dbReference type="EMBL" id="KAF5380864.1"/>
    </source>
</evidence>
<evidence type="ECO:0000259" key="2">
    <source>
        <dbReference type="Pfam" id="PF14634"/>
    </source>
</evidence>
<dbReference type="Pfam" id="PF14634">
    <property type="entry name" value="zf-RING_5"/>
    <property type="match status" value="1"/>
</dbReference>
<feature type="compositionally biased region" description="Polar residues" evidence="1">
    <location>
        <begin position="360"/>
        <end position="383"/>
    </location>
</feature>
<dbReference type="InterPro" id="IPR001841">
    <property type="entry name" value="Znf_RING"/>
</dbReference>
<feature type="region of interest" description="Disordered" evidence="1">
    <location>
        <begin position="133"/>
        <end position="251"/>
    </location>
</feature>
<feature type="domain" description="RING-type" evidence="2">
    <location>
        <begin position="17"/>
        <end position="59"/>
    </location>
</feature>
<evidence type="ECO:0000313" key="4">
    <source>
        <dbReference type="Proteomes" id="UP000565441"/>
    </source>
</evidence>
<protein>
    <recommendedName>
        <fullName evidence="2">RING-type domain-containing protein</fullName>
    </recommendedName>
</protein>
<dbReference type="EMBL" id="JAACJP010000012">
    <property type="protein sequence ID" value="KAF5380864.1"/>
    <property type="molecule type" value="Genomic_DNA"/>
</dbReference>
<dbReference type="AlphaFoldDB" id="A0A8H5HCQ2"/>
<comment type="caution">
    <text evidence="3">The sequence shown here is derived from an EMBL/GenBank/DDBJ whole genome shotgun (WGS) entry which is preliminary data.</text>
</comment>
<keyword evidence="4" id="KW-1185">Reference proteome</keyword>
<accession>A0A8H5HCQ2</accession>
<proteinExistence type="predicted"/>
<feature type="region of interest" description="Disordered" evidence="1">
    <location>
        <begin position="288"/>
        <end position="453"/>
    </location>
</feature>
<feature type="compositionally biased region" description="Basic residues" evidence="1">
    <location>
        <begin position="176"/>
        <end position="190"/>
    </location>
</feature>
<organism evidence="3 4">
    <name type="scientific">Tricholomella constricta</name>
    <dbReference type="NCBI Taxonomy" id="117010"/>
    <lineage>
        <taxon>Eukaryota</taxon>
        <taxon>Fungi</taxon>
        <taxon>Dikarya</taxon>
        <taxon>Basidiomycota</taxon>
        <taxon>Agaricomycotina</taxon>
        <taxon>Agaricomycetes</taxon>
        <taxon>Agaricomycetidae</taxon>
        <taxon>Agaricales</taxon>
        <taxon>Tricholomatineae</taxon>
        <taxon>Lyophyllaceae</taxon>
        <taxon>Tricholomella</taxon>
    </lineage>
</organism>
<feature type="compositionally biased region" description="Polar residues" evidence="1">
    <location>
        <begin position="214"/>
        <end position="235"/>
    </location>
</feature>
<name>A0A8H5HCQ2_9AGAR</name>
<dbReference type="Proteomes" id="UP000565441">
    <property type="component" value="Unassembled WGS sequence"/>
</dbReference>
<sequence length="453" mass="49834">MSLVSASQDHGFWEFANCGRCQIPFTSPSGATVPFWLTECGHIVCNNHLNADQSCSICGAPGIQLVPLQREMEAPMSEWFQSVPMSLDAVANAAKFQHETMASQIRYYRARHQQQRAFIERLKHDVGEFKKARENERLNGENNQLRQQLGGHDQYPGRGYNDSSSERPDVVNSNGKRPRTGAHPYNHRHGAAQATSSSPRSIVTPLGPDRLTLPQAQPAPNLSSNNIGKVRNSLSHADPSQHGPGASQTQHRPVSAFIDKYAYVPPATPQFHPQQLTHTQAAPQVFKRTKPNPEQQQTRSQPPPPPQNQDYRSMPPPPTPARFKAARGTPAPNNSTNQFSRPRQIQATPQAHQEHRTMAESFSQAARPQQSGHSQSAKNTAPGTNRFFPPVQQVMAPSPAIQAQHLMPSLGNGPQRFVPPASRASSRAQRADFAGGGQRMPFVSRGQGPGEYN</sequence>
<gene>
    <name evidence="3" type="ORF">D9615_004048</name>
</gene>
<reference evidence="3 4" key="1">
    <citation type="journal article" date="2020" name="ISME J.">
        <title>Uncovering the hidden diversity of litter-decomposition mechanisms in mushroom-forming fungi.</title>
        <authorList>
            <person name="Floudas D."/>
            <person name="Bentzer J."/>
            <person name="Ahren D."/>
            <person name="Johansson T."/>
            <person name="Persson P."/>
            <person name="Tunlid A."/>
        </authorList>
    </citation>
    <scope>NUCLEOTIDE SEQUENCE [LARGE SCALE GENOMIC DNA]</scope>
    <source>
        <strain evidence="3 4">CBS 661.87</strain>
    </source>
</reference>
<evidence type="ECO:0000256" key="1">
    <source>
        <dbReference type="SAM" id="MobiDB-lite"/>
    </source>
</evidence>
<feature type="compositionally biased region" description="Polar residues" evidence="1">
    <location>
        <begin position="331"/>
        <end position="351"/>
    </location>
</feature>